<dbReference type="STRING" id="4540.A0A3L6S2S1"/>
<evidence type="ECO:0000313" key="3">
    <source>
        <dbReference type="EMBL" id="RLN13220.1"/>
    </source>
</evidence>
<sequence length="698" mass="79003">MATATCNACNVRFADDEQKRLHYRSDWHRVNLKRKVAGVPGVTEALFLALQAALGDGDELTGTPILYGCALCGKEYRSSRAHAQHLSSRSHLMRASDEGPDSSIAGITVIKLKPPAERRGPAAVEVEEERIEELTDESTSDMPVDEDSSKCGEEPEELDPLLCFMCDLKHDTVEGCMVHLHKRHGFFLPDSEYLKDPHGLLTYVGLKQVKRDFVCLYCNDRRQPFQSLEAVRKHMDAKGHCKLRYGDGGDDEDADLEDFYDYSRSYADVEGKQLIAAGDGNNSIELGIGGSELVITNRTGKGTRVRTLGSREFTRYYRQKPRPSVYSEDVTMDCKMQQPSVSSAHPLRIERRENLSFSFGSSSADLTRRKKEQGGSIWFRNFGRKSVMGSGNLLMKKVVRHSSFDLDIQLDKSWMEDVTCPICLDYPHNAVLLRCTSYEKGCRPFVCDTDQTRSNCLERFKGAYELPANVKVSSLAVPPLDSIIHIVPSNANNRPSCPLCRGDVIGWIVIGEARMHLNQKKRCCEEDCCSFVGNFNELQKHTQQKHPDSRPSEIDPARQVDWENFQQSSDIVDVLSTIHAQVPNGIVLGDYVIEYGDDDTGEDYEVFRRVRRNWWSCIFCKAFSRSSRSRRRARARERRGRRSGNQANLENFNLEVPAQSVELREIRFDEIDDEYIVTGAIPSIAAPGRMASFHYRYV</sequence>
<dbReference type="PANTHER" id="PTHR13182">
    <property type="entry name" value="ZINC FINGER PROTEIN 622"/>
    <property type="match status" value="1"/>
</dbReference>
<accession>A0A3L6S2S1</accession>
<name>A0A3L6S2S1_PANMI</name>
<evidence type="ECO:0000313" key="4">
    <source>
        <dbReference type="Proteomes" id="UP000275267"/>
    </source>
</evidence>
<dbReference type="Gene3D" id="3.30.40.10">
    <property type="entry name" value="Zinc/RING finger domain, C3HC4 (zinc finger)"/>
    <property type="match status" value="1"/>
</dbReference>
<dbReference type="Pfam" id="PF07800">
    <property type="entry name" value="DUF1644"/>
    <property type="match status" value="1"/>
</dbReference>
<feature type="region of interest" description="Disordered" evidence="1">
    <location>
        <begin position="118"/>
        <end position="152"/>
    </location>
</feature>
<dbReference type="EMBL" id="PQIB02000006">
    <property type="protein sequence ID" value="RLN13220.1"/>
    <property type="molecule type" value="Genomic_DNA"/>
</dbReference>
<gene>
    <name evidence="3" type="ORF">C2845_PM09G22810</name>
</gene>
<evidence type="ECO:0000256" key="1">
    <source>
        <dbReference type="SAM" id="MobiDB-lite"/>
    </source>
</evidence>
<dbReference type="InterPro" id="IPR013083">
    <property type="entry name" value="Znf_RING/FYVE/PHD"/>
</dbReference>
<keyword evidence="4" id="KW-1185">Reference proteome</keyword>
<protein>
    <recommendedName>
        <fullName evidence="2">C2H2-type domain-containing protein</fullName>
    </recommendedName>
</protein>
<evidence type="ECO:0000259" key="2">
    <source>
        <dbReference type="PROSITE" id="PS00028"/>
    </source>
</evidence>
<dbReference type="InterPro" id="IPR013087">
    <property type="entry name" value="Znf_C2H2_type"/>
</dbReference>
<feature type="domain" description="C2H2-type" evidence="2">
    <location>
        <begin position="6"/>
        <end position="28"/>
    </location>
</feature>
<dbReference type="PROSITE" id="PS00028">
    <property type="entry name" value="ZINC_FINGER_C2H2_1"/>
    <property type="match status" value="3"/>
</dbReference>
<reference evidence="4" key="1">
    <citation type="journal article" date="2019" name="Nat. Commun.">
        <title>The genome of broomcorn millet.</title>
        <authorList>
            <person name="Zou C."/>
            <person name="Miki D."/>
            <person name="Li D."/>
            <person name="Tang Q."/>
            <person name="Xiao L."/>
            <person name="Rajput S."/>
            <person name="Deng P."/>
            <person name="Jia W."/>
            <person name="Huang R."/>
            <person name="Zhang M."/>
            <person name="Sun Y."/>
            <person name="Hu J."/>
            <person name="Fu X."/>
            <person name="Schnable P.S."/>
            <person name="Li F."/>
            <person name="Zhang H."/>
            <person name="Feng B."/>
            <person name="Zhu X."/>
            <person name="Liu R."/>
            <person name="Schnable J.C."/>
            <person name="Zhu J.-K."/>
            <person name="Zhang H."/>
        </authorList>
    </citation>
    <scope>NUCLEOTIDE SEQUENCE [LARGE SCALE GENOMIC DNA]</scope>
</reference>
<dbReference type="GO" id="GO:0042273">
    <property type="term" value="P:ribosomal large subunit biogenesis"/>
    <property type="evidence" value="ECO:0007669"/>
    <property type="project" value="TreeGrafter"/>
</dbReference>
<dbReference type="SUPFAM" id="SSF57667">
    <property type="entry name" value="beta-beta-alpha zinc fingers"/>
    <property type="match status" value="2"/>
</dbReference>
<dbReference type="Pfam" id="PF12756">
    <property type="entry name" value="zf-C2H2_2"/>
    <property type="match status" value="1"/>
</dbReference>
<organism evidence="3 4">
    <name type="scientific">Panicum miliaceum</name>
    <name type="common">Proso millet</name>
    <name type="synonym">Broomcorn millet</name>
    <dbReference type="NCBI Taxonomy" id="4540"/>
    <lineage>
        <taxon>Eukaryota</taxon>
        <taxon>Viridiplantae</taxon>
        <taxon>Streptophyta</taxon>
        <taxon>Embryophyta</taxon>
        <taxon>Tracheophyta</taxon>
        <taxon>Spermatophyta</taxon>
        <taxon>Magnoliopsida</taxon>
        <taxon>Liliopsida</taxon>
        <taxon>Poales</taxon>
        <taxon>Poaceae</taxon>
        <taxon>PACMAD clade</taxon>
        <taxon>Panicoideae</taxon>
        <taxon>Panicodae</taxon>
        <taxon>Paniceae</taxon>
        <taxon>Panicinae</taxon>
        <taxon>Panicum</taxon>
        <taxon>Panicum sect. Panicum</taxon>
    </lineage>
</organism>
<feature type="domain" description="C2H2-type" evidence="2">
    <location>
        <begin position="523"/>
        <end position="546"/>
    </location>
</feature>
<dbReference type="InterPro" id="IPR036236">
    <property type="entry name" value="Znf_C2H2_sf"/>
</dbReference>
<proteinExistence type="predicted"/>
<dbReference type="PANTHER" id="PTHR13182:SF8">
    <property type="entry name" value="CYTOPLASMIC 60S SUBUNIT BIOGENESIS FACTOR ZNF622"/>
    <property type="match status" value="1"/>
</dbReference>
<feature type="compositionally biased region" description="Acidic residues" evidence="1">
    <location>
        <begin position="125"/>
        <end position="146"/>
    </location>
</feature>
<dbReference type="OrthoDB" id="1921166at2759"/>
<dbReference type="GO" id="GO:0030687">
    <property type="term" value="C:preribosome, large subunit precursor"/>
    <property type="evidence" value="ECO:0007669"/>
    <property type="project" value="TreeGrafter"/>
</dbReference>
<comment type="caution">
    <text evidence="3">The sequence shown here is derived from an EMBL/GenBank/DDBJ whole genome shotgun (WGS) entry which is preliminary data.</text>
</comment>
<dbReference type="InterPro" id="IPR012866">
    <property type="entry name" value="DUF1644"/>
</dbReference>
<dbReference type="InterPro" id="IPR041661">
    <property type="entry name" value="ZN622/Rei1/Reh1_Znf-C2H2"/>
</dbReference>
<dbReference type="SMART" id="SM00355">
    <property type="entry name" value="ZnF_C2H2"/>
    <property type="match status" value="5"/>
</dbReference>
<dbReference type="Proteomes" id="UP000275267">
    <property type="component" value="Unassembled WGS sequence"/>
</dbReference>
<dbReference type="InterPro" id="IPR040025">
    <property type="entry name" value="Znf622/Rei1/Reh1"/>
</dbReference>
<feature type="domain" description="C2H2-type" evidence="2">
    <location>
        <begin position="69"/>
        <end position="91"/>
    </location>
</feature>
<dbReference type="AlphaFoldDB" id="A0A3L6S2S1"/>